<keyword evidence="7 10" id="KW-1133">Transmembrane helix</keyword>
<keyword evidence="12" id="KW-1185">Reference proteome</keyword>
<comment type="subcellular location">
    <subcellularLocation>
        <location evidence="1 10">Endoplasmic reticulum membrane</location>
        <topology evidence="1 10">Single-pass membrane protein</topology>
    </subcellularLocation>
</comment>
<comment type="pathway">
    <text evidence="2 10">Glycolipid biosynthesis; glycosylphosphatidylinositol-anchor biosynthesis.</text>
</comment>
<dbReference type="PANTHER" id="PTHR28650">
    <property type="entry name" value="PHOSPHATIDYLINOSITOL-GLYCAN BIOSYNTHESIS CLASS X PROTEIN"/>
    <property type="match status" value="1"/>
</dbReference>
<evidence type="ECO:0000313" key="11">
    <source>
        <dbReference type="EMBL" id="KAJ8469402.1"/>
    </source>
</evidence>
<evidence type="ECO:0000256" key="8">
    <source>
        <dbReference type="ARBA" id="ARBA00023136"/>
    </source>
</evidence>
<evidence type="ECO:0000256" key="2">
    <source>
        <dbReference type="ARBA" id="ARBA00004687"/>
    </source>
</evidence>
<dbReference type="SMART" id="SM00780">
    <property type="entry name" value="PIG-X"/>
    <property type="match status" value="1"/>
</dbReference>
<name>A0AAD7TPM6_9APHY</name>
<gene>
    <name evidence="11" type="ORF">ONZ51_g9017</name>
</gene>
<keyword evidence="6 10" id="KW-0256">Endoplasmic reticulum</keyword>
<dbReference type="Proteomes" id="UP001215151">
    <property type="component" value="Unassembled WGS sequence"/>
</dbReference>
<keyword evidence="5 10" id="KW-0812">Transmembrane</keyword>
<dbReference type="GO" id="GO:0005789">
    <property type="term" value="C:endoplasmic reticulum membrane"/>
    <property type="evidence" value="ECO:0007669"/>
    <property type="project" value="UniProtKB-SubCell"/>
</dbReference>
<protein>
    <recommendedName>
        <fullName evidence="10">Protein PBN1</fullName>
    </recommendedName>
</protein>
<proteinExistence type="inferred from homology"/>
<keyword evidence="4 10" id="KW-0337">GPI-anchor biosynthesis</keyword>
<evidence type="ECO:0000256" key="5">
    <source>
        <dbReference type="ARBA" id="ARBA00022692"/>
    </source>
</evidence>
<organism evidence="11 12">
    <name type="scientific">Trametes cubensis</name>
    <dbReference type="NCBI Taxonomy" id="1111947"/>
    <lineage>
        <taxon>Eukaryota</taxon>
        <taxon>Fungi</taxon>
        <taxon>Dikarya</taxon>
        <taxon>Basidiomycota</taxon>
        <taxon>Agaricomycotina</taxon>
        <taxon>Agaricomycetes</taxon>
        <taxon>Polyporales</taxon>
        <taxon>Polyporaceae</taxon>
        <taxon>Trametes</taxon>
    </lineage>
</organism>
<keyword evidence="8 10" id="KW-0472">Membrane</keyword>
<accession>A0AAD7TPM6</accession>
<evidence type="ECO:0000256" key="7">
    <source>
        <dbReference type="ARBA" id="ARBA00022989"/>
    </source>
</evidence>
<dbReference type="EMBL" id="JAPEVG010000291">
    <property type="protein sequence ID" value="KAJ8469402.1"/>
    <property type="molecule type" value="Genomic_DNA"/>
</dbReference>
<evidence type="ECO:0000313" key="12">
    <source>
        <dbReference type="Proteomes" id="UP001215151"/>
    </source>
</evidence>
<comment type="function">
    <text evidence="10">Required for proper folding and/or the stability of a subset of proteins in the endoplasmic reticulum. Component of glycosylphosphatidylinositol-mannosyltransferase 1 which transfers the first of the 4 mannoses in the GPI-anchor precursors during GPI-anchor biosynthesis. Probably acts by stabilizing the mannosyltransferase GPI14.</text>
</comment>
<keyword evidence="9" id="KW-0325">Glycoprotein</keyword>
<evidence type="ECO:0000256" key="10">
    <source>
        <dbReference type="RuleBase" id="RU366056"/>
    </source>
</evidence>
<feature type="transmembrane region" description="Helical" evidence="10">
    <location>
        <begin position="182"/>
        <end position="205"/>
    </location>
</feature>
<dbReference type="GO" id="GO:0006506">
    <property type="term" value="P:GPI anchor biosynthetic process"/>
    <property type="evidence" value="ECO:0007669"/>
    <property type="project" value="UniProtKB-KW"/>
</dbReference>
<evidence type="ECO:0000256" key="9">
    <source>
        <dbReference type="ARBA" id="ARBA00023180"/>
    </source>
</evidence>
<reference evidence="11" key="1">
    <citation type="submission" date="2022-11" db="EMBL/GenBank/DDBJ databases">
        <title>Genome Sequence of Cubamyces cubensis.</title>
        <authorList>
            <person name="Buettner E."/>
        </authorList>
    </citation>
    <scope>NUCLEOTIDE SEQUENCE</scope>
    <source>
        <strain evidence="11">MPL-01</strain>
    </source>
</reference>
<evidence type="ECO:0000256" key="3">
    <source>
        <dbReference type="ARBA" id="ARBA00010345"/>
    </source>
</evidence>
<comment type="caution">
    <text evidence="11">The sequence shown here is derived from an EMBL/GenBank/DDBJ whole genome shotgun (WGS) entry which is preliminary data.</text>
</comment>
<evidence type="ECO:0000256" key="1">
    <source>
        <dbReference type="ARBA" id="ARBA00004389"/>
    </source>
</evidence>
<dbReference type="Pfam" id="PF08320">
    <property type="entry name" value="PIG-X"/>
    <property type="match status" value="1"/>
</dbReference>
<dbReference type="InterPro" id="IPR040039">
    <property type="entry name" value="PIGX"/>
</dbReference>
<comment type="similarity">
    <text evidence="3 10">Belongs to the PIGX family.</text>
</comment>
<sequence>MATLSSSISSQGFHFTVSTTISVPGTLDISHSRLHVVYDLDPHVYADLYELAQRPGYSSFLWGTSDLEKPVFAVPSNNSVLLLTADTSRLVAPANITLDVPLHARYGRPVASRTTDTFYRITLEKPLGFLTFDLHHSTGIPEPLGSYASLAGWPSNISAIISDATSADRLQVTIPVGVSDDLAWVDVGTAVVMLTMFFYLAHASLRTVKRLSRKTSTKTE</sequence>
<dbReference type="PANTHER" id="PTHR28650:SF1">
    <property type="entry name" value="PHOSPHATIDYLINOSITOL-GLYCAN BIOSYNTHESIS CLASS X PROTEIN"/>
    <property type="match status" value="1"/>
</dbReference>
<evidence type="ECO:0000256" key="6">
    <source>
        <dbReference type="ARBA" id="ARBA00022824"/>
    </source>
</evidence>
<dbReference type="InterPro" id="IPR013233">
    <property type="entry name" value="PIG-X/PBN1"/>
</dbReference>
<dbReference type="AlphaFoldDB" id="A0AAD7TPM6"/>
<evidence type="ECO:0000256" key="4">
    <source>
        <dbReference type="ARBA" id="ARBA00022502"/>
    </source>
</evidence>